<dbReference type="EMBL" id="RCWJ01000002">
    <property type="protein sequence ID" value="RLQ84623.1"/>
    <property type="molecule type" value="Genomic_DNA"/>
</dbReference>
<dbReference type="AlphaFoldDB" id="A0A3L7J226"/>
<keyword evidence="12" id="KW-0963">Cytoplasm</keyword>
<comment type="similarity">
    <text evidence="5 12">Belongs to the protoporphyrinogen/coproporphyrinogen oxidase family. Coproporphyrinogen III oxidase subfamily.</text>
</comment>
<comment type="caution">
    <text evidence="15">The sequence shown here is derived from an EMBL/GenBank/DDBJ whole genome shotgun (WGS) entry which is preliminary data.</text>
</comment>
<dbReference type="InterPro" id="IPR050464">
    <property type="entry name" value="Zeta_carotene_desat/Oxidored"/>
</dbReference>
<proteinExistence type="inferred from homology"/>
<dbReference type="Gene3D" id="3.50.50.60">
    <property type="entry name" value="FAD/NAD(P)-binding domain"/>
    <property type="match status" value="1"/>
</dbReference>
<evidence type="ECO:0000256" key="7">
    <source>
        <dbReference type="ARBA" id="ARBA00019046"/>
    </source>
</evidence>
<evidence type="ECO:0000256" key="5">
    <source>
        <dbReference type="ARBA" id="ARBA00008310"/>
    </source>
</evidence>
<dbReference type="Gene3D" id="1.10.3110.10">
    <property type="entry name" value="protoporphyrinogen ix oxidase, domain 3"/>
    <property type="match status" value="1"/>
</dbReference>
<dbReference type="PANTHER" id="PTHR42923">
    <property type="entry name" value="PROTOPORPHYRINOGEN OXIDASE"/>
    <property type="match status" value="1"/>
</dbReference>
<dbReference type="Proteomes" id="UP000282460">
    <property type="component" value="Unassembled WGS sequence"/>
</dbReference>
<sequence length="527" mass="55305">MRSRAVTGPRHVLVIGGGVAGLVAALDCVRAGIRVTLVEKADRAGGSVATETVAGIRVDTGAESYATRQGTVRRLVDELGLSDSVVQPAAGGAWVRLPTGVSAPLPKAGLLGIPSNPLAEDVRRVIGWRGAIRAYLDRLRPVLTIGPERNLGDLVEKRMGKAVLDALVAPVTRGVYSADPTDLDVTRAAPGLNNALTKTGSLSGAVASLRAAAPAGSNVEGLRGGMYTLVEAILKELRLREVEIILGVGVSELHRPSPDEDAPDAAEEPAQTERAAQWRAILDDDRAVDADYVLVATPESTAFRLLEPLSEEFAGEEPMQTPTVELATLVLDAPELDNKPRGTGVLVAEAVAGQRASGRQVTAKALTHSTAKWQWLADEAASGHPHRHVVRLSFGRLGQPNPSLELDDDALRALAVSDAAEILGLALDERQVVGFARTRWVGTLPGAAIGQRERAQRLRDAAIGIGEIDVTGGWLSGTGLASVVPDALAASARIRQLVVAAYRAERAASDPHTRTSMNDTSPDANTP</sequence>
<accession>A0A3L7J226</accession>
<comment type="function">
    <text evidence="3 12">Involved in coproporphyrin-dependent heme b biosynthesis. Catalyzes the oxidation of coproporphyrinogen III to coproporphyrin III.</text>
</comment>
<dbReference type="SUPFAM" id="SSF51905">
    <property type="entry name" value="FAD/NAD(P)-binding domain"/>
    <property type="match status" value="1"/>
</dbReference>
<comment type="catalytic activity">
    <reaction evidence="1">
        <text>coproporphyrinogen III + 3 O2 = coproporphyrin III + 3 H2O2</text>
        <dbReference type="Rhea" id="RHEA:43436"/>
        <dbReference type="ChEBI" id="CHEBI:15379"/>
        <dbReference type="ChEBI" id="CHEBI:16240"/>
        <dbReference type="ChEBI" id="CHEBI:57309"/>
        <dbReference type="ChEBI" id="CHEBI:131725"/>
        <dbReference type="EC" id="1.3.3.15"/>
    </reaction>
    <physiologicalReaction direction="left-to-right" evidence="1">
        <dbReference type="Rhea" id="RHEA:43437"/>
    </physiologicalReaction>
</comment>
<dbReference type="GO" id="GO:0006783">
    <property type="term" value="P:heme biosynthetic process"/>
    <property type="evidence" value="ECO:0007669"/>
    <property type="project" value="UniProtKB-UniRule"/>
</dbReference>
<comment type="subcellular location">
    <subcellularLocation>
        <location evidence="12">Cytoplasm</location>
    </subcellularLocation>
</comment>
<evidence type="ECO:0000256" key="3">
    <source>
        <dbReference type="ARBA" id="ARBA00002185"/>
    </source>
</evidence>
<evidence type="ECO:0000256" key="9">
    <source>
        <dbReference type="ARBA" id="ARBA00022827"/>
    </source>
</evidence>
<dbReference type="InterPro" id="IPR002937">
    <property type="entry name" value="Amino_oxidase"/>
</dbReference>
<evidence type="ECO:0000256" key="8">
    <source>
        <dbReference type="ARBA" id="ARBA00022630"/>
    </source>
</evidence>
<organism evidence="15 16">
    <name type="scientific">Mycetocola zhadangensis</name>
    <dbReference type="NCBI Taxonomy" id="1164595"/>
    <lineage>
        <taxon>Bacteria</taxon>
        <taxon>Bacillati</taxon>
        <taxon>Actinomycetota</taxon>
        <taxon>Actinomycetes</taxon>
        <taxon>Micrococcales</taxon>
        <taxon>Microbacteriaceae</taxon>
        <taxon>Mycetocola</taxon>
    </lineage>
</organism>
<dbReference type="PANTHER" id="PTHR42923:SF3">
    <property type="entry name" value="PROTOPORPHYRINOGEN OXIDASE"/>
    <property type="match status" value="1"/>
</dbReference>
<keyword evidence="9 12" id="KW-0274">FAD</keyword>
<evidence type="ECO:0000259" key="14">
    <source>
        <dbReference type="Pfam" id="PF01593"/>
    </source>
</evidence>
<evidence type="ECO:0000256" key="10">
    <source>
        <dbReference type="ARBA" id="ARBA00023002"/>
    </source>
</evidence>
<feature type="region of interest" description="Disordered" evidence="13">
    <location>
        <begin position="508"/>
        <end position="527"/>
    </location>
</feature>
<gene>
    <name evidence="15" type="primary">hemG</name>
    <name evidence="15" type="ORF">D9V28_06820</name>
</gene>
<keyword evidence="11 12" id="KW-0350">Heme biosynthesis</keyword>
<evidence type="ECO:0000256" key="4">
    <source>
        <dbReference type="ARBA" id="ARBA00004744"/>
    </source>
</evidence>
<reference evidence="15 16" key="1">
    <citation type="submission" date="2018-10" db="EMBL/GenBank/DDBJ databases">
        <authorList>
            <person name="Li J."/>
        </authorList>
    </citation>
    <scope>NUCLEOTIDE SEQUENCE [LARGE SCALE GENOMIC DNA]</scope>
    <source>
        <strain evidence="15 16">ZD1-4</strain>
    </source>
</reference>
<dbReference type="InterPro" id="IPR004572">
    <property type="entry name" value="Protoporphyrinogen_oxidase"/>
</dbReference>
<evidence type="ECO:0000313" key="16">
    <source>
        <dbReference type="Proteomes" id="UP000282460"/>
    </source>
</evidence>
<dbReference type="EC" id="1.3.3.15" evidence="6 12"/>
<comment type="cofactor">
    <cofactor evidence="2 12">
        <name>FAD</name>
        <dbReference type="ChEBI" id="CHEBI:57692"/>
    </cofactor>
</comment>
<feature type="region of interest" description="Disordered" evidence="13">
    <location>
        <begin position="253"/>
        <end position="274"/>
    </location>
</feature>
<feature type="domain" description="Amine oxidase" evidence="14">
    <location>
        <begin position="19"/>
        <end position="489"/>
    </location>
</feature>
<dbReference type="GO" id="GO:0004729">
    <property type="term" value="F:oxygen-dependent protoporphyrinogen oxidase activity"/>
    <property type="evidence" value="ECO:0007669"/>
    <property type="project" value="UniProtKB-UniRule"/>
</dbReference>
<keyword evidence="10 12" id="KW-0560">Oxidoreductase</keyword>
<name>A0A3L7J226_9MICO</name>
<keyword evidence="8 12" id="KW-0285">Flavoprotein</keyword>
<evidence type="ECO:0000256" key="13">
    <source>
        <dbReference type="SAM" id="MobiDB-lite"/>
    </source>
</evidence>
<evidence type="ECO:0000256" key="1">
    <source>
        <dbReference type="ARBA" id="ARBA00001755"/>
    </source>
</evidence>
<evidence type="ECO:0000256" key="6">
    <source>
        <dbReference type="ARBA" id="ARBA00012402"/>
    </source>
</evidence>
<protein>
    <recommendedName>
        <fullName evidence="7 12">Coproporphyrinogen III oxidase</fullName>
        <ecNumber evidence="6 12">1.3.3.15</ecNumber>
    </recommendedName>
</protein>
<dbReference type="SUPFAM" id="SSF54373">
    <property type="entry name" value="FAD-linked reductases, C-terminal domain"/>
    <property type="match status" value="1"/>
</dbReference>
<dbReference type="Gene3D" id="3.90.660.20">
    <property type="entry name" value="Protoporphyrinogen oxidase, mitochondrial, domain 2"/>
    <property type="match status" value="1"/>
</dbReference>
<evidence type="ECO:0000313" key="15">
    <source>
        <dbReference type="EMBL" id="RLQ84623.1"/>
    </source>
</evidence>
<dbReference type="Pfam" id="PF01593">
    <property type="entry name" value="Amino_oxidase"/>
    <property type="match status" value="1"/>
</dbReference>
<dbReference type="InterPro" id="IPR036188">
    <property type="entry name" value="FAD/NAD-bd_sf"/>
</dbReference>
<feature type="compositionally biased region" description="Polar residues" evidence="13">
    <location>
        <begin position="514"/>
        <end position="527"/>
    </location>
</feature>
<dbReference type="NCBIfam" id="TIGR00562">
    <property type="entry name" value="proto_IX_ox"/>
    <property type="match status" value="1"/>
</dbReference>
<dbReference type="OrthoDB" id="3450553at2"/>
<dbReference type="GO" id="GO:0005737">
    <property type="term" value="C:cytoplasm"/>
    <property type="evidence" value="ECO:0007669"/>
    <property type="project" value="UniProtKB-SubCell"/>
</dbReference>
<evidence type="ECO:0000256" key="11">
    <source>
        <dbReference type="ARBA" id="ARBA00023133"/>
    </source>
</evidence>
<evidence type="ECO:0000256" key="12">
    <source>
        <dbReference type="RuleBase" id="RU364052"/>
    </source>
</evidence>
<comment type="pathway">
    <text evidence="4 12">Porphyrin-containing compound metabolism; protoheme biosynthesis.</text>
</comment>
<keyword evidence="16" id="KW-1185">Reference proteome</keyword>
<evidence type="ECO:0000256" key="2">
    <source>
        <dbReference type="ARBA" id="ARBA00001974"/>
    </source>
</evidence>
<dbReference type="UniPathway" id="UPA00252"/>